<reference evidence="2" key="1">
    <citation type="journal article" date="2015" name="BMC Genomics">
        <title>Genome mining reveals unlocked bioactive potential of marine Gram-negative bacteria.</title>
        <authorList>
            <person name="Machado H."/>
            <person name="Sonnenschein E.C."/>
            <person name="Melchiorsen J."/>
            <person name="Gram L."/>
        </authorList>
    </citation>
    <scope>NUCLEOTIDE SEQUENCE</scope>
    <source>
        <strain evidence="2">S2052</strain>
    </source>
</reference>
<dbReference type="InterPro" id="IPR046980">
    <property type="entry name" value="KefG/KefF"/>
</dbReference>
<protein>
    <submittedName>
        <fullName evidence="2">FMN reductase</fullName>
    </submittedName>
</protein>
<dbReference type="SUPFAM" id="SSF52218">
    <property type="entry name" value="Flavoproteins"/>
    <property type="match status" value="1"/>
</dbReference>
<dbReference type="EMBL" id="JXXR01000016">
    <property type="protein sequence ID" value="KJY71330.1"/>
    <property type="molecule type" value="Genomic_DNA"/>
</dbReference>
<name>A0A837G747_9VIBR</name>
<comment type="caution">
    <text evidence="2">The sequence shown here is derived from an EMBL/GenBank/DDBJ whole genome shotgun (WGS) entry which is preliminary data.</text>
</comment>
<dbReference type="Gene3D" id="3.40.50.360">
    <property type="match status" value="1"/>
</dbReference>
<proteinExistence type="predicted"/>
<organism evidence="2">
    <name type="scientific">Vibrio coralliilyticus</name>
    <dbReference type="NCBI Taxonomy" id="190893"/>
    <lineage>
        <taxon>Bacteria</taxon>
        <taxon>Pseudomonadati</taxon>
        <taxon>Pseudomonadota</taxon>
        <taxon>Gammaproteobacteria</taxon>
        <taxon>Vibrionales</taxon>
        <taxon>Vibrionaceae</taxon>
        <taxon>Vibrio</taxon>
    </lineage>
</organism>
<dbReference type="PANTHER" id="PTHR47307:SF1">
    <property type="entry name" value="GLUTATHIONE-REGULATED POTASSIUM-EFFLUX SYSTEM ANCILLARY PROTEIN KEFG"/>
    <property type="match status" value="1"/>
</dbReference>
<dbReference type="InterPro" id="IPR029039">
    <property type="entry name" value="Flavoprotein-like_sf"/>
</dbReference>
<dbReference type="PANTHER" id="PTHR47307">
    <property type="entry name" value="GLUTATHIONE-REGULATED POTASSIUM-EFFLUX SYSTEM ANCILLARY PROTEIN KEFG"/>
    <property type="match status" value="1"/>
</dbReference>
<accession>A0A837G747</accession>
<dbReference type="AlphaFoldDB" id="A0A837G747"/>
<dbReference type="RefSeq" id="WP_045986429.1">
    <property type="nucleotide sequence ID" value="NZ_CP063052.1"/>
</dbReference>
<dbReference type="GO" id="GO:0003955">
    <property type="term" value="F:NAD(P)H dehydrogenase (quinone) activity"/>
    <property type="evidence" value="ECO:0007669"/>
    <property type="project" value="TreeGrafter"/>
</dbReference>
<dbReference type="Pfam" id="PF02525">
    <property type="entry name" value="Flavodoxin_2"/>
    <property type="match status" value="1"/>
</dbReference>
<dbReference type="GO" id="GO:0010181">
    <property type="term" value="F:FMN binding"/>
    <property type="evidence" value="ECO:0007669"/>
    <property type="project" value="TreeGrafter"/>
</dbReference>
<keyword evidence="1" id="KW-0560">Oxidoreductase</keyword>
<gene>
    <name evidence="2" type="ORF">TW71_15060</name>
</gene>
<evidence type="ECO:0000256" key="1">
    <source>
        <dbReference type="ARBA" id="ARBA00023002"/>
    </source>
</evidence>
<dbReference type="InterPro" id="IPR003680">
    <property type="entry name" value="Flavodoxin_fold"/>
</dbReference>
<dbReference type="InterPro" id="IPR032710">
    <property type="entry name" value="NTF2-like_dom_sf"/>
</dbReference>
<evidence type="ECO:0000313" key="2">
    <source>
        <dbReference type="EMBL" id="KJY71330.1"/>
    </source>
</evidence>
<dbReference type="SUPFAM" id="SSF54427">
    <property type="entry name" value="NTF2-like"/>
    <property type="match status" value="1"/>
</dbReference>
<sequence length="320" mass="36772">MSQVLVISGHPDLNASYTNTVILEQIQSNLSDVEVRRLDSLYPDYRIDVAAEQQAMLAADVIVLQFPFYWYAVPALMKKWIDDVFSFNFAYGPEGDKLKGKDFILSFTVGGPAESYDPLGYNHFTVEQILHPLQQTAYLAGMNYRQPIYTHRMVYIPNVYNELEDVQARAKNHAERLCSQISELLTSPTTRINKFITEWFARFDVLPEDSDFFTRHLARDLTLSLPEGQFLGHEGFRDWYRIALETFKPNCQHLVEQIEVIPNGDKFDVKLRVRLLADTYPDSTFVGQSVNILVDETWQVSFDTQGDVLIHNYLVAPVVS</sequence>
<dbReference type="GO" id="GO:0009055">
    <property type="term" value="F:electron transfer activity"/>
    <property type="evidence" value="ECO:0007669"/>
    <property type="project" value="TreeGrafter"/>
</dbReference>